<keyword evidence="8" id="KW-0012">Acyltransferase</keyword>
<feature type="transmembrane region" description="Helical" evidence="7">
    <location>
        <begin position="259"/>
        <end position="281"/>
    </location>
</feature>
<dbReference type="PANTHER" id="PTHR43266:SF2">
    <property type="entry name" value="MAJOR FACILITATOR SUPERFAMILY (MFS) PROFILE DOMAIN-CONTAINING PROTEIN"/>
    <property type="match status" value="1"/>
</dbReference>
<feature type="transmembrane region" description="Helical" evidence="7">
    <location>
        <begin position="223"/>
        <end position="247"/>
    </location>
</feature>
<feature type="transmembrane region" description="Helical" evidence="7">
    <location>
        <begin position="392"/>
        <end position="411"/>
    </location>
</feature>
<comment type="caution">
    <text evidence="8">The sequence shown here is derived from an EMBL/GenBank/DDBJ whole genome shotgun (WGS) entry which is preliminary data.</text>
</comment>
<dbReference type="GO" id="GO:0016746">
    <property type="term" value="F:acyltransferase activity"/>
    <property type="evidence" value="ECO:0007669"/>
    <property type="project" value="UniProtKB-KW"/>
</dbReference>
<name>A0A0D6PJH6_9PROT</name>
<keyword evidence="2" id="KW-0813">Transport</keyword>
<evidence type="ECO:0000256" key="2">
    <source>
        <dbReference type="ARBA" id="ARBA00022448"/>
    </source>
</evidence>
<keyword evidence="8" id="KW-0808">Transferase</keyword>
<accession>A0A0D6PJH6</accession>
<feature type="transmembrane region" description="Helical" evidence="7">
    <location>
        <begin position="88"/>
        <end position="121"/>
    </location>
</feature>
<dbReference type="SUPFAM" id="SSF103473">
    <property type="entry name" value="MFS general substrate transporter"/>
    <property type="match status" value="1"/>
</dbReference>
<dbReference type="InterPro" id="IPR011701">
    <property type="entry name" value="MFS"/>
</dbReference>
<evidence type="ECO:0000256" key="5">
    <source>
        <dbReference type="ARBA" id="ARBA00022989"/>
    </source>
</evidence>
<feature type="transmembrane region" description="Helical" evidence="7">
    <location>
        <begin position="170"/>
        <end position="187"/>
    </location>
</feature>
<reference evidence="8 9" key="1">
    <citation type="submission" date="2012-11" db="EMBL/GenBank/DDBJ databases">
        <title>Whole genome sequence of Acidocella aminolytica 101 = DSM 11237.</title>
        <authorList>
            <person name="Azuma Y."/>
            <person name="Higashiura N."/>
            <person name="Hirakawa H."/>
            <person name="Matsushita K."/>
        </authorList>
    </citation>
    <scope>NUCLEOTIDE SEQUENCE [LARGE SCALE GENOMIC DNA]</scope>
    <source>
        <strain evidence="9">101 / DSM 11237</strain>
    </source>
</reference>
<dbReference type="PANTHER" id="PTHR43266">
    <property type="entry name" value="MACROLIDE-EFFLUX PROTEIN"/>
    <property type="match status" value="1"/>
</dbReference>
<dbReference type="Proteomes" id="UP000032668">
    <property type="component" value="Unassembled WGS sequence"/>
</dbReference>
<evidence type="ECO:0000256" key="7">
    <source>
        <dbReference type="SAM" id="Phobius"/>
    </source>
</evidence>
<dbReference type="AlphaFoldDB" id="A0A0D6PJH6"/>
<keyword evidence="5 7" id="KW-1133">Transmembrane helix</keyword>
<organism evidence="8 9">
    <name type="scientific">Acidocella aminolytica 101 = DSM 11237</name>
    <dbReference type="NCBI Taxonomy" id="1120923"/>
    <lineage>
        <taxon>Bacteria</taxon>
        <taxon>Pseudomonadati</taxon>
        <taxon>Pseudomonadota</taxon>
        <taxon>Alphaproteobacteria</taxon>
        <taxon>Acetobacterales</taxon>
        <taxon>Acidocellaceae</taxon>
        <taxon>Acidocella</taxon>
    </lineage>
</organism>
<protein>
    <submittedName>
        <fullName evidence="8">Acyltransferase</fullName>
    </submittedName>
</protein>
<evidence type="ECO:0000256" key="1">
    <source>
        <dbReference type="ARBA" id="ARBA00004651"/>
    </source>
</evidence>
<evidence type="ECO:0000313" key="9">
    <source>
        <dbReference type="Proteomes" id="UP000032668"/>
    </source>
</evidence>
<feature type="transmembrane region" description="Helical" evidence="7">
    <location>
        <begin position="45"/>
        <end position="68"/>
    </location>
</feature>
<feature type="transmembrane region" description="Helical" evidence="7">
    <location>
        <begin position="325"/>
        <end position="348"/>
    </location>
</feature>
<feature type="transmembrane region" description="Helical" evidence="7">
    <location>
        <begin position="368"/>
        <end position="386"/>
    </location>
</feature>
<feature type="transmembrane region" description="Helical" evidence="7">
    <location>
        <begin position="142"/>
        <end position="164"/>
    </location>
</feature>
<dbReference type="STRING" id="1120923.SAMN02746095_03767"/>
<dbReference type="GO" id="GO:0022857">
    <property type="term" value="F:transmembrane transporter activity"/>
    <property type="evidence" value="ECO:0007669"/>
    <property type="project" value="InterPro"/>
</dbReference>
<gene>
    <name evidence="8" type="ORF">Aam_120_001</name>
</gene>
<dbReference type="CDD" id="cd06173">
    <property type="entry name" value="MFS_MefA_like"/>
    <property type="match status" value="1"/>
</dbReference>
<proteinExistence type="predicted"/>
<evidence type="ECO:0000256" key="4">
    <source>
        <dbReference type="ARBA" id="ARBA00022692"/>
    </source>
</evidence>
<dbReference type="EMBL" id="BANC01000118">
    <property type="protein sequence ID" value="GAN81817.1"/>
    <property type="molecule type" value="Genomic_DNA"/>
</dbReference>
<feature type="transmembrane region" description="Helical" evidence="7">
    <location>
        <begin position="293"/>
        <end position="313"/>
    </location>
</feature>
<keyword evidence="9" id="KW-1185">Reference proteome</keyword>
<evidence type="ECO:0000256" key="3">
    <source>
        <dbReference type="ARBA" id="ARBA00022475"/>
    </source>
</evidence>
<dbReference type="RefSeq" id="WP_048880206.1">
    <property type="nucleotide sequence ID" value="NZ_BANC01000118.1"/>
</dbReference>
<dbReference type="Gene3D" id="1.20.1250.20">
    <property type="entry name" value="MFS general substrate transporter like domains"/>
    <property type="match status" value="1"/>
</dbReference>
<evidence type="ECO:0000256" key="6">
    <source>
        <dbReference type="ARBA" id="ARBA00023136"/>
    </source>
</evidence>
<dbReference type="InterPro" id="IPR036259">
    <property type="entry name" value="MFS_trans_sf"/>
</dbReference>
<sequence length="421" mass="44216">MAEPRLTSRHFIPLFITQALGALNDNLFKNALVVLALFNLSTRQAAALSALSGGLFLLPYILVSAPAGQLADAHDKARLMLWTKYWELGLMLLALIGFLTGHFGFLLAVLAGLGLQAAFFSPLKYGILPELFSGDRLVCGNGAIEAGTFAGIVLGTVVGGVLILLPHGRFLAPLAAILLALAGILSARNIPATPPAAPGLKPDWNLWRANIQLLRIAAANRPVWFACWSISWFWALGATVLAAFPVLAKARLHADGHVVTLLLGVFAVGVGIGALVAGRVVHGRHLLRMTLPAGLGMSLFIADFAITAAHLTVPDVPTLLARLAGWHALIDLALTAICGGLFSVPFYVLLQGRAATAERARMVSANNVLNAAATLAAGGIEAVAYAKGTSPGTVLLIAACLNLAVMGWIWRTALGLNRARR</sequence>
<dbReference type="OrthoDB" id="9803968at2"/>
<keyword evidence="3" id="KW-1003">Cell membrane</keyword>
<keyword evidence="4 7" id="KW-0812">Transmembrane</keyword>
<dbReference type="GO" id="GO:0005886">
    <property type="term" value="C:plasma membrane"/>
    <property type="evidence" value="ECO:0007669"/>
    <property type="project" value="UniProtKB-SubCell"/>
</dbReference>
<comment type="subcellular location">
    <subcellularLocation>
        <location evidence="1">Cell membrane</location>
        <topology evidence="1">Multi-pass membrane protein</topology>
    </subcellularLocation>
</comment>
<dbReference type="Pfam" id="PF07690">
    <property type="entry name" value="MFS_1"/>
    <property type="match status" value="1"/>
</dbReference>
<evidence type="ECO:0000313" key="8">
    <source>
        <dbReference type="EMBL" id="GAN81817.1"/>
    </source>
</evidence>
<keyword evidence="6 7" id="KW-0472">Membrane</keyword>